<sequence length="116" mass="12413">MPSTTGVCIDDCKAQLASNIVKLSTKDSLDVVETLSTLECPGLIGMIEQYGNLSCEKTSFLQALITTISAISGSIMVENPSSTYSLPLNLFTHLIGEPGSIKFVVVNSRKFSAMLH</sequence>
<evidence type="ECO:0000313" key="1">
    <source>
        <dbReference type="EMBL" id="CAF3416159.1"/>
    </source>
</evidence>
<evidence type="ECO:0000313" key="2">
    <source>
        <dbReference type="EMBL" id="CAF4616655.1"/>
    </source>
</evidence>
<comment type="caution">
    <text evidence="2">The sequence shown here is derived from an EMBL/GenBank/DDBJ whole genome shotgun (WGS) entry which is preliminary data.</text>
</comment>
<dbReference type="AlphaFoldDB" id="A0A821D6J6"/>
<gene>
    <name evidence="1" type="ORF">FME351_LOCUS10470</name>
    <name evidence="2" type="ORF">TSG867_LOCUS28786</name>
</gene>
<dbReference type="Proteomes" id="UP000663869">
    <property type="component" value="Unassembled WGS sequence"/>
</dbReference>
<organism evidence="2 3">
    <name type="scientific">Rotaria socialis</name>
    <dbReference type="NCBI Taxonomy" id="392032"/>
    <lineage>
        <taxon>Eukaryota</taxon>
        <taxon>Metazoa</taxon>
        <taxon>Spiralia</taxon>
        <taxon>Gnathifera</taxon>
        <taxon>Rotifera</taxon>
        <taxon>Eurotatoria</taxon>
        <taxon>Bdelloidea</taxon>
        <taxon>Philodinida</taxon>
        <taxon>Philodinidae</taxon>
        <taxon>Rotaria</taxon>
    </lineage>
</organism>
<dbReference type="EMBL" id="CAJOBQ010003755">
    <property type="protein sequence ID" value="CAF4616655.1"/>
    <property type="molecule type" value="Genomic_DNA"/>
</dbReference>
<protein>
    <submittedName>
        <fullName evidence="2">Uncharacterized protein</fullName>
    </submittedName>
</protein>
<reference evidence="2" key="1">
    <citation type="submission" date="2021-02" db="EMBL/GenBank/DDBJ databases">
        <authorList>
            <person name="Nowell W R."/>
        </authorList>
    </citation>
    <scope>NUCLEOTIDE SEQUENCE</scope>
</reference>
<name>A0A821D6J6_9BILA</name>
<proteinExistence type="predicted"/>
<accession>A0A821D6J6</accession>
<evidence type="ECO:0000313" key="3">
    <source>
        <dbReference type="Proteomes" id="UP000663862"/>
    </source>
</evidence>
<dbReference type="EMBL" id="CAJNYU010001141">
    <property type="protein sequence ID" value="CAF3416159.1"/>
    <property type="molecule type" value="Genomic_DNA"/>
</dbReference>
<dbReference type="Proteomes" id="UP000663862">
    <property type="component" value="Unassembled WGS sequence"/>
</dbReference>